<evidence type="ECO:0000313" key="1">
    <source>
        <dbReference type="EMBL" id="TQD78052.1"/>
    </source>
</evidence>
<accession>A0A540KVM9</accession>
<proteinExistence type="predicted"/>
<gene>
    <name evidence="1" type="ORF">C1H46_036404</name>
</gene>
<comment type="caution">
    <text evidence="1">The sequence shown here is derived from an EMBL/GenBank/DDBJ whole genome shotgun (WGS) entry which is preliminary data.</text>
</comment>
<organism evidence="1 2">
    <name type="scientific">Malus baccata</name>
    <name type="common">Siberian crab apple</name>
    <name type="synonym">Pyrus baccata</name>
    <dbReference type="NCBI Taxonomy" id="106549"/>
    <lineage>
        <taxon>Eukaryota</taxon>
        <taxon>Viridiplantae</taxon>
        <taxon>Streptophyta</taxon>
        <taxon>Embryophyta</taxon>
        <taxon>Tracheophyta</taxon>
        <taxon>Spermatophyta</taxon>
        <taxon>Magnoliopsida</taxon>
        <taxon>eudicotyledons</taxon>
        <taxon>Gunneridae</taxon>
        <taxon>Pentapetalae</taxon>
        <taxon>rosids</taxon>
        <taxon>fabids</taxon>
        <taxon>Rosales</taxon>
        <taxon>Rosaceae</taxon>
        <taxon>Amygdaloideae</taxon>
        <taxon>Maleae</taxon>
        <taxon>Malus</taxon>
    </lineage>
</organism>
<name>A0A540KVM9_MALBA</name>
<evidence type="ECO:0000313" key="2">
    <source>
        <dbReference type="Proteomes" id="UP000315295"/>
    </source>
</evidence>
<dbReference type="AlphaFoldDB" id="A0A540KVM9"/>
<sequence length="132" mass="14047">MEEHPLSSSSSSSFAGASTSRNTLGGAAATATAAMTFERFLEQNHEIGTSYGGNMSLFDEVSTVITADTWRGPASSSSSLSGSSVENVKALLKLEFSIHAFKDKKCNALSCVSFGWQLKDTRINKNTKQLKG</sequence>
<dbReference type="Proteomes" id="UP000315295">
    <property type="component" value="Unassembled WGS sequence"/>
</dbReference>
<reference evidence="1 2" key="1">
    <citation type="journal article" date="2019" name="G3 (Bethesda)">
        <title>Sequencing of a Wild Apple (Malus baccata) Genome Unravels the Differences Between Cultivated and Wild Apple Species Regarding Disease Resistance and Cold Tolerance.</title>
        <authorList>
            <person name="Chen X."/>
        </authorList>
    </citation>
    <scope>NUCLEOTIDE SEQUENCE [LARGE SCALE GENOMIC DNA]</scope>
    <source>
        <strain evidence="2">cv. Shandingzi</strain>
        <tissue evidence="1">Leaves</tissue>
    </source>
</reference>
<keyword evidence="2" id="KW-1185">Reference proteome</keyword>
<dbReference type="EMBL" id="VIEB01000930">
    <property type="protein sequence ID" value="TQD78052.1"/>
    <property type="molecule type" value="Genomic_DNA"/>
</dbReference>
<protein>
    <submittedName>
        <fullName evidence="1">Uncharacterized protein</fullName>
    </submittedName>
</protein>